<dbReference type="PROSITE" id="PS50011">
    <property type="entry name" value="PROTEIN_KINASE_DOM"/>
    <property type="match status" value="1"/>
</dbReference>
<dbReference type="SUPFAM" id="SSF56112">
    <property type="entry name" value="Protein kinase-like (PK-like)"/>
    <property type="match status" value="1"/>
</dbReference>
<evidence type="ECO:0000256" key="3">
    <source>
        <dbReference type="ARBA" id="ARBA00022741"/>
    </source>
</evidence>
<keyword evidence="2" id="KW-0808">Transferase</keyword>
<dbReference type="Proteomes" id="UP000265515">
    <property type="component" value="Unassembled WGS sequence"/>
</dbReference>
<dbReference type="FunFam" id="3.30.200.20:FF:000040">
    <property type="entry name" value="Dual specificity mitogen-activated protein kinase kinase"/>
    <property type="match status" value="1"/>
</dbReference>
<gene>
    <name evidence="14" type="ORF">CBR_g38176</name>
</gene>
<dbReference type="PROSITE" id="PS00108">
    <property type="entry name" value="PROTEIN_KINASE_ST"/>
    <property type="match status" value="1"/>
</dbReference>
<name>A0A388LPH7_CHABU</name>
<dbReference type="Gramene" id="GBG84204">
    <property type="protein sequence ID" value="GBG84204"/>
    <property type="gene ID" value="CBR_g38176"/>
</dbReference>
<dbReference type="InterPro" id="IPR000719">
    <property type="entry name" value="Prot_kinase_dom"/>
</dbReference>
<dbReference type="InterPro" id="IPR011009">
    <property type="entry name" value="Kinase-like_dom_sf"/>
</dbReference>
<dbReference type="AlphaFoldDB" id="A0A388LPH7"/>
<proteinExistence type="inferred from homology"/>
<comment type="catalytic activity">
    <reaction evidence="9">
        <text>L-threonyl-[protein] + ATP = O-phospho-L-threonyl-[protein] + ADP + H(+)</text>
        <dbReference type="Rhea" id="RHEA:46608"/>
        <dbReference type="Rhea" id="RHEA-COMP:11060"/>
        <dbReference type="Rhea" id="RHEA-COMP:11605"/>
        <dbReference type="ChEBI" id="CHEBI:15378"/>
        <dbReference type="ChEBI" id="CHEBI:30013"/>
        <dbReference type="ChEBI" id="CHEBI:30616"/>
        <dbReference type="ChEBI" id="CHEBI:61977"/>
        <dbReference type="ChEBI" id="CHEBI:456216"/>
        <dbReference type="EC" id="2.7.12.2"/>
    </reaction>
</comment>
<dbReference type="InterPro" id="IPR017441">
    <property type="entry name" value="Protein_kinase_ATP_BS"/>
</dbReference>
<dbReference type="Gene3D" id="3.30.200.20">
    <property type="entry name" value="Phosphorylase Kinase, domain 1"/>
    <property type="match status" value="1"/>
</dbReference>
<feature type="domain" description="Protein kinase" evidence="13">
    <location>
        <begin position="48"/>
        <end position="312"/>
    </location>
</feature>
<evidence type="ECO:0000256" key="9">
    <source>
        <dbReference type="ARBA" id="ARBA00049299"/>
    </source>
</evidence>
<organism evidence="14 15">
    <name type="scientific">Chara braunii</name>
    <name type="common">Braun's stonewort</name>
    <dbReference type="NCBI Taxonomy" id="69332"/>
    <lineage>
        <taxon>Eukaryota</taxon>
        <taxon>Viridiplantae</taxon>
        <taxon>Streptophyta</taxon>
        <taxon>Charophyceae</taxon>
        <taxon>Charales</taxon>
        <taxon>Characeae</taxon>
        <taxon>Chara</taxon>
    </lineage>
</organism>
<dbReference type="FunFam" id="1.10.510.10:FF:000432">
    <property type="entry name" value="mitogen-activated protein kinase kinase 3"/>
    <property type="match status" value="1"/>
</dbReference>
<keyword evidence="15" id="KW-1185">Reference proteome</keyword>
<dbReference type="InterPro" id="IPR008271">
    <property type="entry name" value="Ser/Thr_kinase_AS"/>
</dbReference>
<evidence type="ECO:0000256" key="7">
    <source>
        <dbReference type="ARBA" id="ARBA00038999"/>
    </source>
</evidence>
<dbReference type="CDD" id="cd06623">
    <property type="entry name" value="PKc_MAPKK_plant_like"/>
    <property type="match status" value="1"/>
</dbReference>
<comment type="catalytic activity">
    <reaction evidence="10">
        <text>L-tyrosyl-[protein] + ATP = O-phospho-L-tyrosyl-[protein] + ADP + H(+)</text>
        <dbReference type="Rhea" id="RHEA:10596"/>
        <dbReference type="Rhea" id="RHEA-COMP:10136"/>
        <dbReference type="Rhea" id="RHEA-COMP:20101"/>
        <dbReference type="ChEBI" id="CHEBI:15378"/>
        <dbReference type="ChEBI" id="CHEBI:30616"/>
        <dbReference type="ChEBI" id="CHEBI:46858"/>
        <dbReference type="ChEBI" id="CHEBI:61978"/>
        <dbReference type="ChEBI" id="CHEBI:456216"/>
        <dbReference type="EC" id="2.7.12.2"/>
    </reaction>
</comment>
<dbReference type="SMART" id="SM00220">
    <property type="entry name" value="S_TKc"/>
    <property type="match status" value="1"/>
</dbReference>
<comment type="similarity">
    <text evidence="6">Belongs to the protein kinase superfamily. STE Ser/Thr protein kinase family. MAP kinase kinase subfamily.</text>
</comment>
<evidence type="ECO:0000256" key="1">
    <source>
        <dbReference type="ARBA" id="ARBA00022527"/>
    </source>
</evidence>
<comment type="catalytic activity">
    <reaction evidence="8">
        <text>L-seryl-[protein] + ATP = O-phospho-L-seryl-[protein] + ADP + H(+)</text>
        <dbReference type="Rhea" id="RHEA:17989"/>
        <dbReference type="Rhea" id="RHEA-COMP:9863"/>
        <dbReference type="Rhea" id="RHEA-COMP:11604"/>
        <dbReference type="ChEBI" id="CHEBI:15378"/>
        <dbReference type="ChEBI" id="CHEBI:29999"/>
        <dbReference type="ChEBI" id="CHEBI:30616"/>
        <dbReference type="ChEBI" id="CHEBI:83421"/>
        <dbReference type="ChEBI" id="CHEBI:456216"/>
        <dbReference type="EC" id="2.7.12.2"/>
    </reaction>
</comment>
<keyword evidence="1 12" id="KW-0723">Serine/threonine-protein kinase</keyword>
<dbReference type="Gene3D" id="1.10.510.10">
    <property type="entry name" value="Transferase(Phosphotransferase) domain 1"/>
    <property type="match status" value="1"/>
</dbReference>
<evidence type="ECO:0000256" key="10">
    <source>
        <dbReference type="ARBA" id="ARBA00051693"/>
    </source>
</evidence>
<dbReference type="EMBL" id="BFEA01000467">
    <property type="protein sequence ID" value="GBG84204.1"/>
    <property type="molecule type" value="Genomic_DNA"/>
</dbReference>
<evidence type="ECO:0000256" key="12">
    <source>
        <dbReference type="RuleBase" id="RU000304"/>
    </source>
</evidence>
<dbReference type="OMA" id="VGTMYFM"/>
<dbReference type="GO" id="GO:0004708">
    <property type="term" value="F:MAP kinase kinase activity"/>
    <property type="evidence" value="ECO:0007669"/>
    <property type="project" value="UniProtKB-EC"/>
</dbReference>
<dbReference type="Pfam" id="PF00069">
    <property type="entry name" value="Pkinase"/>
    <property type="match status" value="1"/>
</dbReference>
<evidence type="ECO:0000256" key="6">
    <source>
        <dbReference type="ARBA" id="ARBA00038035"/>
    </source>
</evidence>
<accession>A0A388LPH7</accession>
<evidence type="ECO:0000256" key="4">
    <source>
        <dbReference type="ARBA" id="ARBA00022777"/>
    </source>
</evidence>
<dbReference type="STRING" id="69332.A0A388LPH7"/>
<keyword evidence="5 11" id="KW-0067">ATP-binding</keyword>
<dbReference type="EC" id="2.7.12.2" evidence="7"/>
<dbReference type="GO" id="GO:0004674">
    <property type="term" value="F:protein serine/threonine kinase activity"/>
    <property type="evidence" value="ECO:0007669"/>
    <property type="project" value="UniProtKB-KW"/>
</dbReference>
<evidence type="ECO:0000259" key="13">
    <source>
        <dbReference type="PROSITE" id="PS50011"/>
    </source>
</evidence>
<protein>
    <recommendedName>
        <fullName evidence="7">mitogen-activated protein kinase kinase</fullName>
        <ecNumber evidence="7">2.7.12.2</ecNumber>
    </recommendedName>
</protein>
<dbReference type="GO" id="GO:0005524">
    <property type="term" value="F:ATP binding"/>
    <property type="evidence" value="ECO:0007669"/>
    <property type="project" value="UniProtKB-UniRule"/>
</dbReference>
<evidence type="ECO:0000256" key="2">
    <source>
        <dbReference type="ARBA" id="ARBA00022679"/>
    </source>
</evidence>
<dbReference type="OrthoDB" id="8693905at2759"/>
<sequence>MRNKGIQLSLSPLTVPADPSDAQFSTFISSLQGGTYKAGRGAVSVHDLESLSILGRGNSGVVRKVRHRRSGDFYALKLIQLSGPHEQSARTQIMRELDILLTVDSPLVVRCFNASCSDGVISIVLEYMDGGTLADLIKSNGRISEPYIAAIAKQVLQGLVYLNKERHVIHRDIKPSNLLVNTDGDVKIADFGVSAVLANSVAMCDSFVGTQTYMSPERIMGERYGYKCDVWSVGLSLMECAIGRFPYPPPPGESGWNNFFDLLQTVAREPPPSLPASDPSFSPEFRSFINCCLRKNPRQRASSPELLNHPFIRKYEGRSIDIADLIH</sequence>
<keyword evidence="3 11" id="KW-0547">Nucleotide-binding</keyword>
<feature type="binding site" evidence="11">
    <location>
        <position position="77"/>
    </location>
    <ligand>
        <name>ATP</name>
        <dbReference type="ChEBI" id="CHEBI:30616"/>
    </ligand>
</feature>
<keyword evidence="4" id="KW-0418">Kinase</keyword>
<comment type="caution">
    <text evidence="14">The sequence shown here is derived from an EMBL/GenBank/DDBJ whole genome shotgun (WGS) entry which is preliminary data.</text>
</comment>
<dbReference type="PANTHER" id="PTHR48013:SF32">
    <property type="entry name" value="MITOGEN-ACTIVATED PROTEIN KINASE KINASE 2-LIKE"/>
    <property type="match status" value="1"/>
</dbReference>
<evidence type="ECO:0000256" key="5">
    <source>
        <dbReference type="ARBA" id="ARBA00022840"/>
    </source>
</evidence>
<dbReference type="PROSITE" id="PS00107">
    <property type="entry name" value="PROTEIN_KINASE_ATP"/>
    <property type="match status" value="1"/>
</dbReference>
<reference evidence="14 15" key="1">
    <citation type="journal article" date="2018" name="Cell">
        <title>The Chara Genome: Secondary Complexity and Implications for Plant Terrestrialization.</title>
        <authorList>
            <person name="Nishiyama T."/>
            <person name="Sakayama H."/>
            <person name="Vries J.D."/>
            <person name="Buschmann H."/>
            <person name="Saint-Marcoux D."/>
            <person name="Ullrich K.K."/>
            <person name="Haas F.B."/>
            <person name="Vanderstraeten L."/>
            <person name="Becker D."/>
            <person name="Lang D."/>
            <person name="Vosolsobe S."/>
            <person name="Rombauts S."/>
            <person name="Wilhelmsson P.K.I."/>
            <person name="Janitza P."/>
            <person name="Kern R."/>
            <person name="Heyl A."/>
            <person name="Rumpler F."/>
            <person name="Villalobos L.I.A.C."/>
            <person name="Clay J.M."/>
            <person name="Skokan R."/>
            <person name="Toyoda A."/>
            <person name="Suzuki Y."/>
            <person name="Kagoshima H."/>
            <person name="Schijlen E."/>
            <person name="Tajeshwar N."/>
            <person name="Catarino B."/>
            <person name="Hetherington A.J."/>
            <person name="Saltykova A."/>
            <person name="Bonnot C."/>
            <person name="Breuninger H."/>
            <person name="Symeonidi A."/>
            <person name="Radhakrishnan G.V."/>
            <person name="Van Nieuwerburgh F."/>
            <person name="Deforce D."/>
            <person name="Chang C."/>
            <person name="Karol K.G."/>
            <person name="Hedrich R."/>
            <person name="Ulvskov P."/>
            <person name="Glockner G."/>
            <person name="Delwiche C.F."/>
            <person name="Petrasek J."/>
            <person name="Van de Peer Y."/>
            <person name="Friml J."/>
            <person name="Beilby M."/>
            <person name="Dolan L."/>
            <person name="Kohara Y."/>
            <person name="Sugano S."/>
            <person name="Fujiyama A."/>
            <person name="Delaux P.-M."/>
            <person name="Quint M."/>
            <person name="TheiBen G."/>
            <person name="Hagemann M."/>
            <person name="Harholt J."/>
            <person name="Dunand C."/>
            <person name="Zachgo S."/>
            <person name="Langdale J."/>
            <person name="Maumus F."/>
            <person name="Straeten D.V.D."/>
            <person name="Gould S.B."/>
            <person name="Rensing S.A."/>
        </authorList>
    </citation>
    <scope>NUCLEOTIDE SEQUENCE [LARGE SCALE GENOMIC DNA]</scope>
    <source>
        <strain evidence="14 15">S276</strain>
    </source>
</reference>
<evidence type="ECO:0000313" key="15">
    <source>
        <dbReference type="Proteomes" id="UP000265515"/>
    </source>
</evidence>
<evidence type="ECO:0000313" key="14">
    <source>
        <dbReference type="EMBL" id="GBG84204.1"/>
    </source>
</evidence>
<evidence type="ECO:0000256" key="11">
    <source>
        <dbReference type="PROSITE-ProRule" id="PRU10141"/>
    </source>
</evidence>
<dbReference type="PANTHER" id="PTHR48013">
    <property type="entry name" value="DUAL SPECIFICITY MITOGEN-ACTIVATED PROTEIN KINASE KINASE 5-RELATED"/>
    <property type="match status" value="1"/>
</dbReference>
<evidence type="ECO:0000256" key="8">
    <source>
        <dbReference type="ARBA" id="ARBA00049014"/>
    </source>
</evidence>